<dbReference type="PANTHER" id="PTHR39328:SF1">
    <property type="entry name" value="BLL2871 PROTEIN"/>
    <property type="match status" value="1"/>
</dbReference>
<gene>
    <name evidence="1" type="ORF">PAMC26577_40190</name>
</gene>
<evidence type="ECO:0000313" key="1">
    <source>
        <dbReference type="EMBL" id="OTP65461.1"/>
    </source>
</evidence>
<name>A0A242M311_CABSO</name>
<comment type="caution">
    <text evidence="1">The sequence shown here is derived from an EMBL/GenBank/DDBJ whole genome shotgun (WGS) entry which is preliminary data.</text>
</comment>
<dbReference type="AlphaFoldDB" id="A0A242M311"/>
<dbReference type="Pfam" id="PF06267">
    <property type="entry name" value="DUF1028"/>
    <property type="match status" value="1"/>
</dbReference>
<evidence type="ECO:0000313" key="2">
    <source>
        <dbReference type="Proteomes" id="UP000195221"/>
    </source>
</evidence>
<dbReference type="EMBL" id="NBTZ01000181">
    <property type="protein sequence ID" value="OTP65461.1"/>
    <property type="molecule type" value="Genomic_DNA"/>
</dbReference>
<sequence length="223" mass="23449">MTFSLAGRCERTGMVGGIVCSSSIAVPSRCLWASPHGVVLSQNVTDPRLGVLGLQLLGAGFGAESTLQQLQHARPYAEWRQLAVLDADGSRDAATGQKGLGIIATKPGRNCVAAGNLLAHDGIPAAMVEAFEVSPASSLAERLIAALEAGAAAGGEAGPVHSAGFCVYGREVWPLAELRVDWSDQPIADLRALWQRYEPQMNDYAMRAIRPEQAPSYGVPGDL</sequence>
<organism evidence="1 2">
    <name type="scientific">Caballeronia sordidicola</name>
    <name type="common">Burkholderia sordidicola</name>
    <dbReference type="NCBI Taxonomy" id="196367"/>
    <lineage>
        <taxon>Bacteria</taxon>
        <taxon>Pseudomonadati</taxon>
        <taxon>Pseudomonadota</taxon>
        <taxon>Betaproteobacteria</taxon>
        <taxon>Burkholderiales</taxon>
        <taxon>Burkholderiaceae</taxon>
        <taxon>Caballeronia</taxon>
    </lineage>
</organism>
<dbReference type="PANTHER" id="PTHR39328">
    <property type="entry name" value="BLL2871 PROTEIN"/>
    <property type="match status" value="1"/>
</dbReference>
<dbReference type="RefSeq" id="WP_075358410.1">
    <property type="nucleotide sequence ID" value="NZ_MSRG01000026.1"/>
</dbReference>
<dbReference type="SUPFAM" id="SSF56235">
    <property type="entry name" value="N-terminal nucleophile aminohydrolases (Ntn hydrolases)"/>
    <property type="match status" value="1"/>
</dbReference>
<dbReference type="InterPro" id="IPR029055">
    <property type="entry name" value="Ntn_hydrolases_N"/>
</dbReference>
<proteinExistence type="predicted"/>
<dbReference type="Gene3D" id="3.60.20.10">
    <property type="entry name" value="Glutamine Phosphoribosylpyrophosphate, subunit 1, domain 1"/>
    <property type="match status" value="1"/>
</dbReference>
<dbReference type="InterPro" id="IPR010430">
    <property type="entry name" value="DUF1028"/>
</dbReference>
<protein>
    <submittedName>
        <fullName evidence="1">Major pilin protein fimA</fullName>
    </submittedName>
</protein>
<accession>A0A242M311</accession>
<reference evidence="1 2" key="1">
    <citation type="submission" date="2017-03" db="EMBL/GenBank/DDBJ databases">
        <title>Genome analysis of strain PAMC 26577.</title>
        <authorList>
            <person name="Oh H.-M."/>
            <person name="Yang J.-A."/>
        </authorList>
    </citation>
    <scope>NUCLEOTIDE SEQUENCE [LARGE SCALE GENOMIC DNA]</scope>
    <source>
        <strain evidence="1 2">PAMC 26577</strain>
    </source>
</reference>
<dbReference type="Proteomes" id="UP000195221">
    <property type="component" value="Unassembled WGS sequence"/>
</dbReference>